<proteinExistence type="predicted"/>
<dbReference type="PANTHER" id="PTHR11228:SF34">
    <property type="entry name" value="TUNGSTEN-CONTAINING ALDEHYDE FERREDOXIN OXIDOREDUCTASE COFACTOR MODIFYING PROTEIN"/>
    <property type="match status" value="1"/>
</dbReference>
<name>A0A975RP27_9BRAD</name>
<dbReference type="Pfam" id="PF04055">
    <property type="entry name" value="Radical_SAM"/>
    <property type="match status" value="1"/>
</dbReference>
<evidence type="ECO:0000256" key="3">
    <source>
        <dbReference type="ARBA" id="ARBA00022723"/>
    </source>
</evidence>
<dbReference type="GO" id="GO:0046872">
    <property type="term" value="F:metal ion binding"/>
    <property type="evidence" value="ECO:0007669"/>
    <property type="project" value="UniProtKB-KW"/>
</dbReference>
<gene>
    <name evidence="7" type="ORF">KMZ29_05660</name>
</gene>
<comment type="cofactor">
    <cofactor evidence="1">
        <name>[4Fe-4S] cluster</name>
        <dbReference type="ChEBI" id="CHEBI:49883"/>
    </cofactor>
</comment>
<sequence>MKVKSLTILVTLRCPASCAHCAVHSSPRRREKIEPGLARQAVEEAAASGLNIVLSGGEAMLCPTLVFDLATRASLHGVSVAVYTNGFWATTPARAERMTQSLTEAGVDCLLLSTDAFHLPFVPVTRVENACRAAAATGMTVEVAVPSRPADREAAAALARLRRIPGVLVRSHGIARAGRAANLELDNFCSGIPDAPCHVLGQLALGPDGTLYACCAAAIGFGPASPLCAGRFGERSLAQLIARLDRRILLDDIQTEGPLRAAFHEARRNPAFSFEFAESYTDQCAACRAVCAAYGEGEARTMMQGEVHA</sequence>
<evidence type="ECO:0000259" key="6">
    <source>
        <dbReference type="Pfam" id="PF04055"/>
    </source>
</evidence>
<evidence type="ECO:0000256" key="2">
    <source>
        <dbReference type="ARBA" id="ARBA00022691"/>
    </source>
</evidence>
<dbReference type="InterPro" id="IPR050377">
    <property type="entry name" value="Radical_SAM_PqqE_MftC-like"/>
</dbReference>
<dbReference type="CDD" id="cd01335">
    <property type="entry name" value="Radical_SAM"/>
    <property type="match status" value="1"/>
</dbReference>
<evidence type="ECO:0000313" key="7">
    <source>
        <dbReference type="EMBL" id="QWG14176.1"/>
    </source>
</evidence>
<keyword evidence="3" id="KW-0479">Metal-binding</keyword>
<dbReference type="InterPro" id="IPR007197">
    <property type="entry name" value="rSAM"/>
</dbReference>
<reference evidence="7" key="1">
    <citation type="submission" date="2021-06" db="EMBL/GenBank/DDBJ databases">
        <title>Bradyrhizobium sp. S2-20-1 Genome sequencing.</title>
        <authorList>
            <person name="Jin L."/>
        </authorList>
    </citation>
    <scope>NUCLEOTIDE SEQUENCE</scope>
    <source>
        <strain evidence="7">S2-20-1</strain>
    </source>
</reference>
<evidence type="ECO:0000256" key="1">
    <source>
        <dbReference type="ARBA" id="ARBA00001966"/>
    </source>
</evidence>
<dbReference type="SFLD" id="SFLDS00029">
    <property type="entry name" value="Radical_SAM"/>
    <property type="match status" value="1"/>
</dbReference>
<protein>
    <submittedName>
        <fullName evidence="7">Radical SAM protein</fullName>
    </submittedName>
</protein>
<keyword evidence="4" id="KW-0408">Iron</keyword>
<dbReference type="RefSeq" id="WP_215622812.1">
    <property type="nucleotide sequence ID" value="NZ_CP076134.1"/>
</dbReference>
<evidence type="ECO:0000313" key="8">
    <source>
        <dbReference type="Proteomes" id="UP000680839"/>
    </source>
</evidence>
<feature type="domain" description="Radical SAM core" evidence="6">
    <location>
        <begin position="9"/>
        <end position="118"/>
    </location>
</feature>
<dbReference type="Proteomes" id="UP000680839">
    <property type="component" value="Chromosome"/>
</dbReference>
<organism evidence="7 8">
    <name type="scientific">Bradyrhizobium sediminis</name>
    <dbReference type="NCBI Taxonomy" id="2840469"/>
    <lineage>
        <taxon>Bacteria</taxon>
        <taxon>Pseudomonadati</taxon>
        <taxon>Pseudomonadota</taxon>
        <taxon>Alphaproteobacteria</taxon>
        <taxon>Hyphomicrobiales</taxon>
        <taxon>Nitrobacteraceae</taxon>
        <taxon>Bradyrhizobium</taxon>
    </lineage>
</organism>
<dbReference type="SUPFAM" id="SSF102114">
    <property type="entry name" value="Radical SAM enzymes"/>
    <property type="match status" value="1"/>
</dbReference>
<evidence type="ECO:0000256" key="4">
    <source>
        <dbReference type="ARBA" id="ARBA00023004"/>
    </source>
</evidence>
<dbReference type="InterPro" id="IPR058240">
    <property type="entry name" value="rSAM_sf"/>
</dbReference>
<keyword evidence="5" id="KW-0411">Iron-sulfur</keyword>
<dbReference type="AlphaFoldDB" id="A0A975RP27"/>
<dbReference type="InterPro" id="IPR013785">
    <property type="entry name" value="Aldolase_TIM"/>
</dbReference>
<evidence type="ECO:0000256" key="5">
    <source>
        <dbReference type="ARBA" id="ARBA00023014"/>
    </source>
</evidence>
<accession>A0A975RP27</accession>
<dbReference type="GO" id="GO:0051536">
    <property type="term" value="F:iron-sulfur cluster binding"/>
    <property type="evidence" value="ECO:0007669"/>
    <property type="project" value="UniProtKB-KW"/>
</dbReference>
<dbReference type="EMBL" id="CP076134">
    <property type="protein sequence ID" value="QWG14176.1"/>
    <property type="molecule type" value="Genomic_DNA"/>
</dbReference>
<dbReference type="GO" id="GO:0003824">
    <property type="term" value="F:catalytic activity"/>
    <property type="evidence" value="ECO:0007669"/>
    <property type="project" value="InterPro"/>
</dbReference>
<dbReference type="Gene3D" id="3.20.20.70">
    <property type="entry name" value="Aldolase class I"/>
    <property type="match status" value="1"/>
</dbReference>
<dbReference type="PANTHER" id="PTHR11228">
    <property type="entry name" value="RADICAL SAM DOMAIN PROTEIN"/>
    <property type="match status" value="1"/>
</dbReference>
<keyword evidence="2" id="KW-0949">S-adenosyl-L-methionine</keyword>